<evidence type="ECO:0000256" key="4">
    <source>
        <dbReference type="ARBA" id="ARBA00023015"/>
    </source>
</evidence>
<feature type="domain" description="NusB/RsmB/TIM44" evidence="7">
    <location>
        <begin position="1"/>
        <end position="122"/>
    </location>
</feature>
<keyword evidence="2 6" id="KW-0889">Transcription antitermination</keyword>
<dbReference type="GO" id="GO:0006353">
    <property type="term" value="P:DNA-templated transcription termination"/>
    <property type="evidence" value="ECO:0007669"/>
    <property type="project" value="UniProtKB-UniRule"/>
</dbReference>
<dbReference type="Proteomes" id="UP000316253">
    <property type="component" value="Unassembled WGS sequence"/>
</dbReference>
<dbReference type="Gene3D" id="1.10.940.10">
    <property type="entry name" value="NusB-like"/>
    <property type="match status" value="1"/>
</dbReference>
<protein>
    <recommendedName>
        <fullName evidence="6">Transcription antitermination protein NusB</fullName>
    </recommendedName>
    <alternativeName>
        <fullName evidence="6">Antitermination factor NusB</fullName>
    </alternativeName>
</protein>
<reference evidence="8 9" key="1">
    <citation type="submission" date="2017-08" db="EMBL/GenBank/DDBJ databases">
        <title>Mechanisms for carbon and nitrogen cycling indicate functional differentiation within the Candidate Phyla Radiation.</title>
        <authorList>
            <person name="Danczak R.E."/>
            <person name="Johnston M.D."/>
            <person name="Kenah C."/>
            <person name="Slattery M."/>
            <person name="Wrighton K.C."/>
            <person name="Wilkins M.J."/>
        </authorList>
    </citation>
    <scope>NUCLEOTIDE SEQUENCE [LARGE SCALE GENOMIC DNA]</scope>
    <source>
        <strain evidence="8">Gr01-1014_85</strain>
    </source>
</reference>
<dbReference type="InterPro" id="IPR011605">
    <property type="entry name" value="NusB_fam"/>
</dbReference>
<dbReference type="NCBIfam" id="TIGR01951">
    <property type="entry name" value="nusB"/>
    <property type="match status" value="1"/>
</dbReference>
<evidence type="ECO:0000256" key="6">
    <source>
        <dbReference type="HAMAP-Rule" id="MF_00073"/>
    </source>
</evidence>
<dbReference type="AlphaFoldDB" id="A0A554JDF0"/>
<dbReference type="GO" id="GO:0005829">
    <property type="term" value="C:cytosol"/>
    <property type="evidence" value="ECO:0007669"/>
    <property type="project" value="TreeGrafter"/>
</dbReference>
<evidence type="ECO:0000256" key="1">
    <source>
        <dbReference type="ARBA" id="ARBA00005952"/>
    </source>
</evidence>
<evidence type="ECO:0000256" key="3">
    <source>
        <dbReference type="ARBA" id="ARBA00022884"/>
    </source>
</evidence>
<comment type="similarity">
    <text evidence="1 6">Belongs to the NusB family.</text>
</comment>
<evidence type="ECO:0000313" key="9">
    <source>
        <dbReference type="Proteomes" id="UP000316253"/>
    </source>
</evidence>
<evidence type="ECO:0000256" key="5">
    <source>
        <dbReference type="ARBA" id="ARBA00023163"/>
    </source>
</evidence>
<dbReference type="InterPro" id="IPR035926">
    <property type="entry name" value="NusB-like_sf"/>
</dbReference>
<dbReference type="InterPro" id="IPR006027">
    <property type="entry name" value="NusB_RsmB_TIM44"/>
</dbReference>
<dbReference type="PANTHER" id="PTHR11078">
    <property type="entry name" value="N UTILIZATION SUBSTANCE PROTEIN B-RELATED"/>
    <property type="match status" value="1"/>
</dbReference>
<organism evidence="8 9">
    <name type="scientific">Candidatus Berkelbacteria bacterium Gr01-1014_85</name>
    <dbReference type="NCBI Taxonomy" id="2017150"/>
    <lineage>
        <taxon>Bacteria</taxon>
        <taxon>Candidatus Berkelbacteria</taxon>
    </lineage>
</organism>
<keyword evidence="5 6" id="KW-0804">Transcription</keyword>
<dbReference type="Pfam" id="PF01029">
    <property type="entry name" value="NusB"/>
    <property type="match status" value="1"/>
</dbReference>
<dbReference type="GO" id="GO:0003723">
    <property type="term" value="F:RNA binding"/>
    <property type="evidence" value="ECO:0007669"/>
    <property type="project" value="UniProtKB-UniRule"/>
</dbReference>
<dbReference type="EMBL" id="VMFD01000010">
    <property type="protein sequence ID" value="TSC66321.1"/>
    <property type="molecule type" value="Genomic_DNA"/>
</dbReference>
<sequence length="139" mass="15361">MQTLYELDMRTSSDLPLIVERNLAEFVGDADPEYVERTVNGVQANLVAINDLIKEAAPEWPLDQISPIDLAILQLATFELLFDNSDDIPPKVAINEAVELAKMFGGDNSPKFINGVLGTIYRGSQRYDPSQDQRANHGG</sequence>
<evidence type="ECO:0000256" key="2">
    <source>
        <dbReference type="ARBA" id="ARBA00022814"/>
    </source>
</evidence>
<dbReference type="PANTHER" id="PTHR11078:SF3">
    <property type="entry name" value="ANTITERMINATION NUSB DOMAIN-CONTAINING PROTEIN"/>
    <property type="match status" value="1"/>
</dbReference>
<comment type="function">
    <text evidence="6">Involved in transcription antitermination. Required for transcription of ribosomal RNA (rRNA) genes. Binds specifically to the boxA antiterminator sequence of the ribosomal RNA (rrn) operons.</text>
</comment>
<dbReference type="GO" id="GO:0031564">
    <property type="term" value="P:transcription antitermination"/>
    <property type="evidence" value="ECO:0007669"/>
    <property type="project" value="UniProtKB-KW"/>
</dbReference>
<gene>
    <name evidence="6" type="primary">nusB</name>
    <name evidence="8" type="ORF">CEO22_148</name>
</gene>
<proteinExistence type="inferred from homology"/>
<dbReference type="SUPFAM" id="SSF48013">
    <property type="entry name" value="NusB-like"/>
    <property type="match status" value="1"/>
</dbReference>
<keyword evidence="3 6" id="KW-0694">RNA-binding</keyword>
<evidence type="ECO:0000313" key="8">
    <source>
        <dbReference type="EMBL" id="TSC66321.1"/>
    </source>
</evidence>
<keyword evidence="4 6" id="KW-0805">Transcription regulation</keyword>
<evidence type="ECO:0000259" key="7">
    <source>
        <dbReference type="Pfam" id="PF01029"/>
    </source>
</evidence>
<accession>A0A554JDF0</accession>
<name>A0A554JDF0_9BACT</name>
<dbReference type="HAMAP" id="MF_00073">
    <property type="entry name" value="NusB"/>
    <property type="match status" value="1"/>
</dbReference>
<comment type="caution">
    <text evidence="8">The sequence shown here is derived from an EMBL/GenBank/DDBJ whole genome shotgun (WGS) entry which is preliminary data.</text>
</comment>